<organism evidence="4 5">
    <name type="scientific">Amanita muscaria (strain Koide BX008)</name>
    <dbReference type="NCBI Taxonomy" id="946122"/>
    <lineage>
        <taxon>Eukaryota</taxon>
        <taxon>Fungi</taxon>
        <taxon>Dikarya</taxon>
        <taxon>Basidiomycota</taxon>
        <taxon>Agaricomycotina</taxon>
        <taxon>Agaricomycetes</taxon>
        <taxon>Agaricomycetidae</taxon>
        <taxon>Agaricales</taxon>
        <taxon>Pluteineae</taxon>
        <taxon>Amanitaceae</taxon>
        <taxon>Amanita</taxon>
    </lineage>
</organism>
<dbReference type="HOGENOM" id="CLU_000288_6_10_1"/>
<evidence type="ECO:0000313" key="4">
    <source>
        <dbReference type="EMBL" id="KIL56758.1"/>
    </source>
</evidence>
<dbReference type="InterPro" id="IPR027417">
    <property type="entry name" value="P-loop_NTPase"/>
</dbReference>
<evidence type="ECO:0000313" key="5">
    <source>
        <dbReference type="Proteomes" id="UP000054549"/>
    </source>
</evidence>
<dbReference type="OrthoDB" id="5967843at2759"/>
<keyword evidence="1" id="KW-0677">Repeat</keyword>
<dbReference type="Pfam" id="PF24883">
    <property type="entry name" value="NPHP3_N"/>
    <property type="match status" value="1"/>
</dbReference>
<keyword evidence="5" id="KW-1185">Reference proteome</keyword>
<dbReference type="InParanoid" id="A0A0C2WKQ7"/>
<accession>A0A0C2WKQ7</accession>
<protein>
    <recommendedName>
        <fullName evidence="3">Nephrocystin 3-like N-terminal domain-containing protein</fullName>
    </recommendedName>
</protein>
<evidence type="ECO:0000259" key="3">
    <source>
        <dbReference type="Pfam" id="PF24883"/>
    </source>
</evidence>
<proteinExistence type="predicted"/>
<dbReference type="EMBL" id="KN818401">
    <property type="protein sequence ID" value="KIL56758.1"/>
    <property type="molecule type" value="Genomic_DNA"/>
</dbReference>
<evidence type="ECO:0000256" key="1">
    <source>
        <dbReference type="ARBA" id="ARBA00022737"/>
    </source>
</evidence>
<dbReference type="PANTHER" id="PTHR10039:SF17">
    <property type="entry name" value="FUNGAL STAND N-TERMINAL GOODBYE DOMAIN-CONTAINING PROTEIN-RELATED"/>
    <property type="match status" value="1"/>
</dbReference>
<dbReference type="InterPro" id="IPR056884">
    <property type="entry name" value="NPHP3-like_N"/>
</dbReference>
<evidence type="ECO:0000256" key="2">
    <source>
        <dbReference type="SAM" id="MobiDB-lite"/>
    </source>
</evidence>
<dbReference type="InterPro" id="IPR011009">
    <property type="entry name" value="Kinase-like_dom_sf"/>
</dbReference>
<feature type="compositionally biased region" description="Polar residues" evidence="2">
    <location>
        <begin position="1"/>
        <end position="12"/>
    </location>
</feature>
<dbReference type="Proteomes" id="UP000054549">
    <property type="component" value="Unassembled WGS sequence"/>
</dbReference>
<dbReference type="Gene3D" id="3.40.50.300">
    <property type="entry name" value="P-loop containing nucleotide triphosphate hydrolases"/>
    <property type="match status" value="1"/>
</dbReference>
<feature type="region of interest" description="Disordered" evidence="2">
    <location>
        <begin position="1"/>
        <end position="67"/>
    </location>
</feature>
<dbReference type="SUPFAM" id="SSF56112">
    <property type="entry name" value="Protein kinase-like (PK-like)"/>
    <property type="match status" value="1"/>
</dbReference>
<reference evidence="4 5" key="1">
    <citation type="submission" date="2014-04" db="EMBL/GenBank/DDBJ databases">
        <title>Evolutionary Origins and Diversification of the Mycorrhizal Mutualists.</title>
        <authorList>
            <consortium name="DOE Joint Genome Institute"/>
            <consortium name="Mycorrhizal Genomics Consortium"/>
            <person name="Kohler A."/>
            <person name="Kuo A."/>
            <person name="Nagy L.G."/>
            <person name="Floudas D."/>
            <person name="Copeland A."/>
            <person name="Barry K.W."/>
            <person name="Cichocki N."/>
            <person name="Veneault-Fourrey C."/>
            <person name="LaButti K."/>
            <person name="Lindquist E.A."/>
            <person name="Lipzen A."/>
            <person name="Lundell T."/>
            <person name="Morin E."/>
            <person name="Murat C."/>
            <person name="Riley R."/>
            <person name="Ohm R."/>
            <person name="Sun H."/>
            <person name="Tunlid A."/>
            <person name="Henrissat B."/>
            <person name="Grigoriev I.V."/>
            <person name="Hibbett D.S."/>
            <person name="Martin F."/>
        </authorList>
    </citation>
    <scope>NUCLEOTIDE SEQUENCE [LARGE SCALE GENOMIC DNA]</scope>
    <source>
        <strain evidence="4 5">Koide BX008</strain>
    </source>
</reference>
<dbReference type="SUPFAM" id="SSF52540">
    <property type="entry name" value="P-loop containing nucleoside triphosphate hydrolases"/>
    <property type="match status" value="1"/>
</dbReference>
<dbReference type="PANTHER" id="PTHR10039">
    <property type="entry name" value="AMELOGENIN"/>
    <property type="match status" value="1"/>
</dbReference>
<dbReference type="STRING" id="946122.A0A0C2WKQ7"/>
<feature type="domain" description="Nephrocystin 3-like N-terminal" evidence="3">
    <location>
        <begin position="160"/>
        <end position="323"/>
    </location>
</feature>
<dbReference type="AlphaFoldDB" id="A0A0C2WKQ7"/>
<gene>
    <name evidence="4" type="ORF">M378DRAFT_172404</name>
</gene>
<sequence>MPPSTPLNADQESSPHKKHSRPYQEQSLKSRPFDPLVTSFRKLFRGKTHSKPSSEPATPQDSSANLRLYGETGANPAFQSLPSNTRAVDQGIVGATLQDAHHFSISGNARIVNIGQQVNNRGTYGLDNLKEFVSFSALHDSSAQDPERCCHPGTRKTVLDKMRTWMDHPNAPEPILWLHGPAGVGKSAIAQTISYLYDEDKVGATFFFFRSDPIRNDGNRLFPTLAWQLALSVPVVDDHIAFSLEKYPDLPRKAIEVQFNKLITQPFLTISDGETAAPASKRVIIIDGLDECSDVKLQERILKIIGSAVADTRFPLHFLISSRPEAHIQDFFDQFQYPTLHIDLANVDDALRDIETYLTSEFVRIAVEQKLDPRVWPAQGIIDTLVSKSSGQFVYASTVMKSIGDKYESAAAQLDVILGLKPSTGKSPFSELDALYIEILHRQPDKNFMKEFLPVLVACSMLSGVRDGNLHEDDAMLLGLDETQLHRKLRGMHSLLKFKPSIDVHHKSFLDFLLDSSRSGDYHVSKHFANRRYMQLITDAVVKAASKAMEQPDSHEGEHFRPKFATVIRRFPLLIEPPLDDLEKILQPLLIIQEKLLQLPDMSVPWKPRACDECWTFFMIDDLVLHLALFRGEIQSQEPKYVGIRPLTAMEAKQRIPQFDLDACLSLLLASLRGVQVSLNVDIIGLVRALVRFDPIETAMKIRSITDAQNIIDLIFCLNKNKFFKSWFGAAAPHATRLAVAIYGRVPLLPRPLFLNSADLDRHEETYQEKAVRIWDNNHSVWRDCFDAFMWGSLFHGNVEPLLGICSFQSSLVKVSPLPENGTLREWRRFTNPSVSEIQATLYEVAMGIQYIHSLDIVLGYSFDEVVLHLR</sequence>
<name>A0A0C2WKQ7_AMAMK</name>
<feature type="compositionally biased region" description="Polar residues" evidence="2">
    <location>
        <begin position="51"/>
        <end position="65"/>
    </location>
</feature>